<dbReference type="GO" id="GO:1990966">
    <property type="term" value="P:ATP generation from poly-ADP-D-ribose"/>
    <property type="evidence" value="ECO:0007669"/>
    <property type="project" value="TreeGrafter"/>
</dbReference>
<sequence>LRTGELICLTMSHVQVATLLSLAFFCTYPTHRFVRATSAFNFDELFDLRTKRAVEKLCCILHYFHHISKNMPSGIMKFRRQHADPLDWSNLSVPLSPLHVEVKGTIEDSEGMLHVDFANKFIGGGVLSFGCVQEEIRFLICPELIVSMLFCQVMKANEAIVITNSIRFSDYVGYAHSFEWRPRTKIEKINRDCSEIHSELVAIDAFSFRNRSAQFQKKFVDRELLKYHLLEFQF</sequence>
<dbReference type="PANTHER" id="PTHR12837">
    <property type="entry name" value="POLY ADP-RIBOSE GLYCOHYDROLASE"/>
    <property type="match status" value="1"/>
</dbReference>
<proteinExistence type="inferred from homology"/>
<organism evidence="8 9">
    <name type="scientific">Dracunculus medinensis</name>
    <name type="common">Guinea worm</name>
    <dbReference type="NCBI Taxonomy" id="318479"/>
    <lineage>
        <taxon>Eukaryota</taxon>
        <taxon>Metazoa</taxon>
        <taxon>Ecdysozoa</taxon>
        <taxon>Nematoda</taxon>
        <taxon>Chromadorea</taxon>
        <taxon>Rhabditida</taxon>
        <taxon>Spirurina</taxon>
        <taxon>Dracunculoidea</taxon>
        <taxon>Dracunculidae</taxon>
        <taxon>Dracunculus</taxon>
    </lineage>
</organism>
<dbReference type="GO" id="GO:0004649">
    <property type="term" value="F:poly(ADP-ribose) glycohydrolase activity"/>
    <property type="evidence" value="ECO:0007669"/>
    <property type="project" value="UniProtKB-EC"/>
</dbReference>
<evidence type="ECO:0000256" key="5">
    <source>
        <dbReference type="PIRSR" id="PIRSR607724-2"/>
    </source>
</evidence>
<evidence type="ECO:0000256" key="3">
    <source>
        <dbReference type="ARBA" id="ARBA00022801"/>
    </source>
</evidence>
<protein>
    <recommendedName>
        <fullName evidence="2">poly(ADP-ribose) glycohydrolase</fullName>
        <ecNumber evidence="2">3.2.1.143</ecNumber>
    </recommendedName>
</protein>
<evidence type="ECO:0000313" key="9">
    <source>
        <dbReference type="WBParaSite" id="DME_0000321301-mRNA-1"/>
    </source>
</evidence>
<feature type="domain" description="PARG catalytic Macro" evidence="6">
    <location>
        <begin position="87"/>
        <end position="226"/>
    </location>
</feature>
<dbReference type="Pfam" id="PF05028">
    <property type="entry name" value="PARG_cat_C"/>
    <property type="match status" value="1"/>
</dbReference>
<evidence type="ECO:0000259" key="7">
    <source>
        <dbReference type="Pfam" id="PF20811"/>
    </source>
</evidence>
<dbReference type="GO" id="GO:0005737">
    <property type="term" value="C:cytoplasm"/>
    <property type="evidence" value="ECO:0007669"/>
    <property type="project" value="TreeGrafter"/>
</dbReference>
<feature type="domain" description="PARG helical" evidence="7">
    <location>
        <begin position="7"/>
        <end position="80"/>
    </location>
</feature>
<dbReference type="GO" id="GO:0009225">
    <property type="term" value="P:nucleotide-sugar metabolic process"/>
    <property type="evidence" value="ECO:0007669"/>
    <property type="project" value="TreeGrafter"/>
</dbReference>
<comment type="similarity">
    <text evidence="1">Belongs to the poly(ADP-ribose) glycohydrolase family.</text>
</comment>
<feature type="binding site" evidence="5">
    <location>
        <position position="174"/>
    </location>
    <ligand>
        <name>substrate</name>
    </ligand>
</feature>
<feature type="active site" evidence="4">
    <location>
        <position position="135"/>
    </location>
</feature>
<evidence type="ECO:0000256" key="4">
    <source>
        <dbReference type="PIRSR" id="PIRSR607724-1"/>
    </source>
</evidence>
<dbReference type="Pfam" id="PF20811">
    <property type="entry name" value="PARG_cat_N"/>
    <property type="match status" value="1"/>
</dbReference>
<dbReference type="GO" id="GO:0005634">
    <property type="term" value="C:nucleus"/>
    <property type="evidence" value="ECO:0007669"/>
    <property type="project" value="TreeGrafter"/>
</dbReference>
<dbReference type="GO" id="GO:0006282">
    <property type="term" value="P:regulation of DNA repair"/>
    <property type="evidence" value="ECO:0007669"/>
    <property type="project" value="InterPro"/>
</dbReference>
<evidence type="ECO:0000256" key="1">
    <source>
        <dbReference type="ARBA" id="ARBA00009545"/>
    </source>
</evidence>
<dbReference type="InterPro" id="IPR048362">
    <property type="entry name" value="PARG_helical"/>
</dbReference>
<reference evidence="9" key="1">
    <citation type="submission" date="2017-02" db="UniProtKB">
        <authorList>
            <consortium name="WormBaseParasite"/>
        </authorList>
    </citation>
    <scope>IDENTIFICATION</scope>
</reference>
<feature type="active site" evidence="4">
    <location>
        <position position="116"/>
    </location>
</feature>
<dbReference type="Proteomes" id="UP000038040">
    <property type="component" value="Unplaced"/>
</dbReference>
<keyword evidence="3" id="KW-0378">Hydrolase</keyword>
<dbReference type="WBParaSite" id="DME_0000321301-mRNA-1">
    <property type="protein sequence ID" value="DME_0000321301-mRNA-1"/>
    <property type="gene ID" value="DME_0000321301"/>
</dbReference>
<dbReference type="PANTHER" id="PTHR12837:SF15">
    <property type="entry name" value="POLY(ADP-RIBOSE) GLYCOHYDROLASE"/>
    <property type="match status" value="1"/>
</dbReference>
<dbReference type="InterPro" id="IPR046372">
    <property type="entry name" value="PARG_cat_C"/>
</dbReference>
<feature type="active site" evidence="4">
    <location>
        <position position="134"/>
    </location>
</feature>
<dbReference type="GO" id="GO:0005975">
    <property type="term" value="P:carbohydrate metabolic process"/>
    <property type="evidence" value="ECO:0007669"/>
    <property type="project" value="InterPro"/>
</dbReference>
<name>A0A0N4U863_DRAME</name>
<dbReference type="InterPro" id="IPR007724">
    <property type="entry name" value="Poly_GlycHdrlase"/>
</dbReference>
<evidence type="ECO:0000259" key="6">
    <source>
        <dbReference type="Pfam" id="PF05028"/>
    </source>
</evidence>
<evidence type="ECO:0000313" key="8">
    <source>
        <dbReference type="Proteomes" id="UP000038040"/>
    </source>
</evidence>
<accession>A0A0N4U863</accession>
<feature type="binding site" evidence="5">
    <location>
        <position position="133"/>
    </location>
    <ligand>
        <name>substrate</name>
    </ligand>
</feature>
<evidence type="ECO:0000256" key="2">
    <source>
        <dbReference type="ARBA" id="ARBA00012255"/>
    </source>
</evidence>
<dbReference type="AlphaFoldDB" id="A0A0N4U863"/>
<dbReference type="EC" id="3.2.1.143" evidence="2"/>
<feature type="binding site" evidence="5">
    <location>
        <position position="119"/>
    </location>
    <ligand>
        <name>substrate</name>
    </ligand>
</feature>